<name>A0A9N7U3K0_PLEPL</name>
<comment type="caution">
    <text evidence="2">The sequence shown here is derived from an EMBL/GenBank/DDBJ whole genome shotgun (WGS) entry which is preliminary data.</text>
</comment>
<keyword evidence="3" id="KW-1185">Reference proteome</keyword>
<reference evidence="2" key="1">
    <citation type="submission" date="2020-03" db="EMBL/GenBank/DDBJ databases">
        <authorList>
            <person name="Weist P."/>
        </authorList>
    </citation>
    <scope>NUCLEOTIDE SEQUENCE</scope>
</reference>
<evidence type="ECO:0000313" key="3">
    <source>
        <dbReference type="Proteomes" id="UP001153269"/>
    </source>
</evidence>
<feature type="compositionally biased region" description="Basic and acidic residues" evidence="1">
    <location>
        <begin position="1"/>
        <end position="12"/>
    </location>
</feature>
<feature type="compositionally biased region" description="Polar residues" evidence="1">
    <location>
        <begin position="96"/>
        <end position="106"/>
    </location>
</feature>
<evidence type="ECO:0000313" key="2">
    <source>
        <dbReference type="EMBL" id="CAB1423386.1"/>
    </source>
</evidence>
<accession>A0A9N7U3K0</accession>
<feature type="region of interest" description="Disordered" evidence="1">
    <location>
        <begin position="48"/>
        <end position="247"/>
    </location>
</feature>
<sequence>MNSSHSSEEHSSCDVTEETSFSVRRSSPVHVDPVDSVDFCSAVSGWSKEKLPHNHSTSGGDPTFRPASSRVAPADSTVSSSGVAGDFPAGSGVFSGVNSNDTSPLLLSTVDPRTPNPSSPVSSLPVDVLRESPNCTDPPSSCAAAERLTDRFSVVSRGDTSPPVDLHSMNPSPATDGHFNHAASPTSPRKCLSEPPVESLSKHSTDLNHQNHFDPVDAHRDDGVTSSPHNQWNSNSSADAHSDSFAL</sequence>
<feature type="compositionally biased region" description="Low complexity" evidence="1">
    <location>
        <begin position="26"/>
        <end position="35"/>
    </location>
</feature>
<dbReference type="Proteomes" id="UP001153269">
    <property type="component" value="Unassembled WGS sequence"/>
</dbReference>
<dbReference type="EMBL" id="CADEAL010000652">
    <property type="protein sequence ID" value="CAB1423386.1"/>
    <property type="molecule type" value="Genomic_DNA"/>
</dbReference>
<dbReference type="AlphaFoldDB" id="A0A9N7U3K0"/>
<protein>
    <submittedName>
        <fullName evidence="2">Uncharacterized protein</fullName>
    </submittedName>
</protein>
<proteinExistence type="predicted"/>
<gene>
    <name evidence="2" type="ORF">PLEPLA_LOCUS11305</name>
</gene>
<organism evidence="2 3">
    <name type="scientific">Pleuronectes platessa</name>
    <name type="common">European plaice</name>
    <dbReference type="NCBI Taxonomy" id="8262"/>
    <lineage>
        <taxon>Eukaryota</taxon>
        <taxon>Metazoa</taxon>
        <taxon>Chordata</taxon>
        <taxon>Craniata</taxon>
        <taxon>Vertebrata</taxon>
        <taxon>Euteleostomi</taxon>
        <taxon>Actinopterygii</taxon>
        <taxon>Neopterygii</taxon>
        <taxon>Teleostei</taxon>
        <taxon>Neoteleostei</taxon>
        <taxon>Acanthomorphata</taxon>
        <taxon>Carangaria</taxon>
        <taxon>Pleuronectiformes</taxon>
        <taxon>Pleuronectoidei</taxon>
        <taxon>Pleuronectidae</taxon>
        <taxon>Pleuronectes</taxon>
    </lineage>
</organism>
<feature type="region of interest" description="Disordered" evidence="1">
    <location>
        <begin position="1"/>
        <end position="35"/>
    </location>
</feature>
<feature type="compositionally biased region" description="Basic and acidic residues" evidence="1">
    <location>
        <begin position="200"/>
        <end position="223"/>
    </location>
</feature>
<evidence type="ECO:0000256" key="1">
    <source>
        <dbReference type="SAM" id="MobiDB-lite"/>
    </source>
</evidence>